<dbReference type="Gene3D" id="1.25.40.420">
    <property type="match status" value="1"/>
</dbReference>
<dbReference type="PROSITE" id="PS50097">
    <property type="entry name" value="BTB"/>
    <property type="match status" value="1"/>
</dbReference>
<dbReference type="Pfam" id="PF00651">
    <property type="entry name" value="BTB"/>
    <property type="match status" value="1"/>
</dbReference>
<protein>
    <recommendedName>
        <fullName evidence="1">BTB domain-containing protein</fullName>
    </recommendedName>
</protein>
<name>A0A8S1GTE6_9PELO</name>
<dbReference type="InterPro" id="IPR000210">
    <property type="entry name" value="BTB/POZ_dom"/>
</dbReference>
<comment type="caution">
    <text evidence="2">The sequence shown here is derived from an EMBL/GenBank/DDBJ whole genome shotgun (WGS) entry which is preliminary data.</text>
</comment>
<dbReference type="Gene3D" id="3.30.710.10">
    <property type="entry name" value="Potassium Channel Kv1.1, Chain A"/>
    <property type="match status" value="1"/>
</dbReference>
<dbReference type="OrthoDB" id="6359816at2759"/>
<gene>
    <name evidence="2" type="ORF">CAUJ_LOCUS2080</name>
</gene>
<dbReference type="SMART" id="SM00225">
    <property type="entry name" value="BTB"/>
    <property type="match status" value="1"/>
</dbReference>
<keyword evidence="3" id="KW-1185">Reference proteome</keyword>
<dbReference type="PANTHER" id="PTHR24413">
    <property type="entry name" value="SPECKLE-TYPE POZ PROTEIN"/>
    <property type="match status" value="1"/>
</dbReference>
<evidence type="ECO:0000313" key="2">
    <source>
        <dbReference type="EMBL" id="CAD6186161.1"/>
    </source>
</evidence>
<accession>A0A8S1GTE6</accession>
<organism evidence="2 3">
    <name type="scientific">Caenorhabditis auriculariae</name>
    <dbReference type="NCBI Taxonomy" id="2777116"/>
    <lineage>
        <taxon>Eukaryota</taxon>
        <taxon>Metazoa</taxon>
        <taxon>Ecdysozoa</taxon>
        <taxon>Nematoda</taxon>
        <taxon>Chromadorea</taxon>
        <taxon>Rhabditida</taxon>
        <taxon>Rhabditina</taxon>
        <taxon>Rhabditomorpha</taxon>
        <taxon>Rhabditoidea</taxon>
        <taxon>Rhabditidae</taxon>
        <taxon>Peloderinae</taxon>
        <taxon>Caenorhabditis</taxon>
    </lineage>
</organism>
<dbReference type="SUPFAM" id="SSF54695">
    <property type="entry name" value="POZ domain"/>
    <property type="match status" value="1"/>
</dbReference>
<proteinExistence type="predicted"/>
<dbReference type="AlphaFoldDB" id="A0A8S1GTE6"/>
<evidence type="ECO:0000313" key="3">
    <source>
        <dbReference type="Proteomes" id="UP000835052"/>
    </source>
</evidence>
<reference evidence="2" key="1">
    <citation type="submission" date="2020-10" db="EMBL/GenBank/DDBJ databases">
        <authorList>
            <person name="Kikuchi T."/>
        </authorList>
    </citation>
    <scope>NUCLEOTIDE SEQUENCE</scope>
    <source>
        <strain evidence="2">NKZ352</strain>
    </source>
</reference>
<dbReference type="EMBL" id="CAJGYM010000004">
    <property type="protein sequence ID" value="CAD6186161.1"/>
    <property type="molecule type" value="Genomic_DNA"/>
</dbReference>
<dbReference type="FunFam" id="3.30.710.10:FF:000159">
    <property type="entry name" value="Speckle-type POZ protein B"/>
    <property type="match status" value="1"/>
</dbReference>
<feature type="domain" description="BTB" evidence="1">
    <location>
        <begin position="81"/>
        <end position="149"/>
    </location>
</feature>
<dbReference type="InterPro" id="IPR011333">
    <property type="entry name" value="SKP1/BTB/POZ_sf"/>
</dbReference>
<sequence length="277" mass="30681">MKEIEMRIHPNPSHSDYVSYIKRDVLFPQILPRDMIIVYVEIDVAVETITTNAEPNVFDPINCEQQLVDDYQRLFREELLTDFTIEVGGKELRVHKAVLAARSPVFLAMLSHTDTNEAKTGVLTISDMDYDVAHEMVSYIYCGKTSKDISEIATDLLIAADKYRLEELKSHCEKYLAENLAPENACTLLILGDVYGAPRLRARAVHFILRHPKQITSTSGWEEMLKRHPTLVTDVVNQFDKTSGIAAGISVTAGGPPLEVPGGPASVPAVVPPPAGL</sequence>
<dbReference type="Proteomes" id="UP000835052">
    <property type="component" value="Unassembled WGS sequence"/>
</dbReference>
<evidence type="ECO:0000259" key="1">
    <source>
        <dbReference type="PROSITE" id="PS50097"/>
    </source>
</evidence>